<keyword evidence="2" id="KW-1185">Reference proteome</keyword>
<protein>
    <submittedName>
        <fullName evidence="1">Lysine-specific demethylase JMJ25</fullName>
    </submittedName>
</protein>
<comment type="caution">
    <text evidence="1">The sequence shown here is derived from an EMBL/GenBank/DDBJ whole genome shotgun (WGS) entry which is preliminary data.</text>
</comment>
<sequence length="199" mass="22160">MKDDSRNVKATDFLDWFEFIMGYSKGQIHENGWPQMLKLKDWPSPTAPEDFLLYQRSNFISKLPLLEYIHSKWGLLNVAAKLPHYSLQNDVGSKIFISYGMNEELVLMSTTYQGKVKPLKYKRPFTVQASVDGGRPSSASIFVGGFVLGGIVVGALGCIYAPQRTRKILTEKIAQLNSAIDDVSSHSRDDTPNGTPEAG</sequence>
<proteinExistence type="predicted"/>
<dbReference type="EMBL" id="CM045763">
    <property type="protein sequence ID" value="KAI8023315.1"/>
    <property type="molecule type" value="Genomic_DNA"/>
</dbReference>
<evidence type="ECO:0000313" key="1">
    <source>
        <dbReference type="EMBL" id="KAI8023315.1"/>
    </source>
</evidence>
<accession>A0ACC0ID04</accession>
<reference evidence="1 2" key="1">
    <citation type="journal article" date="2022" name="Plant J.">
        <title>Chromosome-level genome of Camellia lanceoleosa provides a valuable resource for understanding genome evolution and self-incompatibility.</title>
        <authorList>
            <person name="Gong W."/>
            <person name="Xiao S."/>
            <person name="Wang L."/>
            <person name="Liao Z."/>
            <person name="Chang Y."/>
            <person name="Mo W."/>
            <person name="Hu G."/>
            <person name="Li W."/>
            <person name="Zhao G."/>
            <person name="Zhu H."/>
            <person name="Hu X."/>
            <person name="Ji K."/>
            <person name="Xiang X."/>
            <person name="Song Q."/>
            <person name="Yuan D."/>
            <person name="Jin S."/>
            <person name="Zhang L."/>
        </authorList>
    </citation>
    <scope>NUCLEOTIDE SEQUENCE [LARGE SCALE GENOMIC DNA]</scope>
    <source>
        <strain evidence="1">SQ_2022a</strain>
    </source>
</reference>
<dbReference type="Proteomes" id="UP001060215">
    <property type="component" value="Chromosome 6"/>
</dbReference>
<name>A0ACC0ID04_9ERIC</name>
<gene>
    <name evidence="1" type="ORF">LOK49_LG03G03586</name>
</gene>
<evidence type="ECO:0000313" key="2">
    <source>
        <dbReference type="Proteomes" id="UP001060215"/>
    </source>
</evidence>
<organism evidence="1 2">
    <name type="scientific">Camellia lanceoleosa</name>
    <dbReference type="NCBI Taxonomy" id="1840588"/>
    <lineage>
        <taxon>Eukaryota</taxon>
        <taxon>Viridiplantae</taxon>
        <taxon>Streptophyta</taxon>
        <taxon>Embryophyta</taxon>
        <taxon>Tracheophyta</taxon>
        <taxon>Spermatophyta</taxon>
        <taxon>Magnoliopsida</taxon>
        <taxon>eudicotyledons</taxon>
        <taxon>Gunneridae</taxon>
        <taxon>Pentapetalae</taxon>
        <taxon>asterids</taxon>
        <taxon>Ericales</taxon>
        <taxon>Theaceae</taxon>
        <taxon>Camellia</taxon>
    </lineage>
</organism>